<dbReference type="Proteomes" id="UP000243499">
    <property type="component" value="Chromosome 3"/>
</dbReference>
<dbReference type="InterPro" id="IPR001810">
    <property type="entry name" value="F-box_dom"/>
</dbReference>
<gene>
    <name evidence="2" type="ORF">PAHAL_3G109200</name>
</gene>
<dbReference type="SUPFAM" id="SSF81383">
    <property type="entry name" value="F-box domain"/>
    <property type="match status" value="1"/>
</dbReference>
<dbReference type="AlphaFoldDB" id="A0A2S3H7S5"/>
<evidence type="ECO:0000313" key="2">
    <source>
        <dbReference type="EMBL" id="PAN17121.1"/>
    </source>
</evidence>
<dbReference type="CDD" id="cd22160">
    <property type="entry name" value="F-box_AtFBL13-like"/>
    <property type="match status" value="1"/>
</dbReference>
<dbReference type="PANTHER" id="PTHR34223:SF107">
    <property type="entry name" value="F-BOX DOMAIN-CONTAINING PROTEIN"/>
    <property type="match status" value="1"/>
</dbReference>
<dbReference type="InterPro" id="IPR053781">
    <property type="entry name" value="F-box_AtFBL13-like"/>
</dbReference>
<dbReference type="PANTHER" id="PTHR34223">
    <property type="entry name" value="OS11G0201299 PROTEIN"/>
    <property type="match status" value="1"/>
</dbReference>
<feature type="domain" description="F-box" evidence="1">
    <location>
        <begin position="22"/>
        <end position="56"/>
    </location>
</feature>
<protein>
    <recommendedName>
        <fullName evidence="1">F-box domain-containing protein</fullName>
    </recommendedName>
</protein>
<reference evidence="2" key="1">
    <citation type="submission" date="2018-04" db="EMBL/GenBank/DDBJ databases">
        <title>WGS assembly of Panicum hallii.</title>
        <authorList>
            <person name="Lovell J."/>
            <person name="Jenkins J."/>
            <person name="Lowry D."/>
            <person name="Mamidi S."/>
            <person name="Sreedasyam A."/>
            <person name="Weng X."/>
            <person name="Barry K."/>
            <person name="Bonette J."/>
            <person name="Campitelli B."/>
            <person name="Daum C."/>
            <person name="Gordon S."/>
            <person name="Gould B."/>
            <person name="Lipzen A."/>
            <person name="Macqueen A."/>
            <person name="Palacio-Mejia J."/>
            <person name="Plott C."/>
            <person name="Shakirov E."/>
            <person name="Shu S."/>
            <person name="Yoshinaga Y."/>
            <person name="Zane M."/>
            <person name="Rokhsar D."/>
            <person name="Grimwood J."/>
            <person name="Schmutz J."/>
            <person name="Juenger T."/>
        </authorList>
    </citation>
    <scope>NUCLEOTIDE SEQUENCE [LARGE SCALE GENOMIC DNA]</scope>
    <source>
        <strain evidence="2">FIL2</strain>
    </source>
</reference>
<dbReference type="Gene3D" id="3.80.10.10">
    <property type="entry name" value="Ribonuclease Inhibitor"/>
    <property type="match status" value="1"/>
</dbReference>
<dbReference type="InterPro" id="IPR053197">
    <property type="entry name" value="F-box_SCFL_complex_component"/>
</dbReference>
<dbReference type="InterPro" id="IPR036047">
    <property type="entry name" value="F-box-like_dom_sf"/>
</dbReference>
<dbReference type="Gramene" id="PAN17121">
    <property type="protein sequence ID" value="PAN17121"/>
    <property type="gene ID" value="PAHAL_3G109200"/>
</dbReference>
<dbReference type="SUPFAM" id="SSF52058">
    <property type="entry name" value="L domain-like"/>
    <property type="match status" value="1"/>
</dbReference>
<accession>A0A2S3H7S5</accession>
<organism evidence="2">
    <name type="scientific">Panicum hallii</name>
    <dbReference type="NCBI Taxonomy" id="206008"/>
    <lineage>
        <taxon>Eukaryota</taxon>
        <taxon>Viridiplantae</taxon>
        <taxon>Streptophyta</taxon>
        <taxon>Embryophyta</taxon>
        <taxon>Tracheophyta</taxon>
        <taxon>Spermatophyta</taxon>
        <taxon>Magnoliopsida</taxon>
        <taxon>Liliopsida</taxon>
        <taxon>Poales</taxon>
        <taxon>Poaceae</taxon>
        <taxon>PACMAD clade</taxon>
        <taxon>Panicoideae</taxon>
        <taxon>Panicodae</taxon>
        <taxon>Paniceae</taxon>
        <taxon>Panicinae</taxon>
        <taxon>Panicum</taxon>
        <taxon>Panicum sect. Panicum</taxon>
    </lineage>
</organism>
<dbReference type="Pfam" id="PF00646">
    <property type="entry name" value="F-box"/>
    <property type="match status" value="1"/>
</dbReference>
<proteinExistence type="predicted"/>
<name>A0A2S3H7S5_9POAL</name>
<sequence>MFDGMPMCGRRKKVAASGGSIDALPDDILGHILGFLPAPEAVRTCVLARRWRVLWKLATSLRGHTPLQMCDLRFSHFYDNDDELLLMNQWFWHVVTCGVRMFRLENLRHDGFHLDDMPLVSQHLTRLELVGVDLRNRLCDFSSCPSLEHLEIDTCYWCSDINISSESLKHLAITYCDLDIWA</sequence>
<evidence type="ECO:0000259" key="1">
    <source>
        <dbReference type="Pfam" id="PF00646"/>
    </source>
</evidence>
<dbReference type="EMBL" id="CM008048">
    <property type="protein sequence ID" value="PAN17121.1"/>
    <property type="molecule type" value="Genomic_DNA"/>
</dbReference>
<dbReference type="InterPro" id="IPR032675">
    <property type="entry name" value="LRR_dom_sf"/>
</dbReference>